<proteinExistence type="predicted"/>
<name>A0ABX8ZKA0_9SPHN</name>
<keyword evidence="4" id="KW-1185">Reference proteome</keyword>
<evidence type="ECO:0000259" key="1">
    <source>
        <dbReference type="Pfam" id="PF25678"/>
    </source>
</evidence>
<feature type="domain" description="DUF7946" evidence="1">
    <location>
        <begin position="4"/>
        <end position="165"/>
    </location>
</feature>
<protein>
    <submittedName>
        <fullName evidence="3">Uncharacterized protein</fullName>
    </submittedName>
</protein>
<dbReference type="RefSeq" id="WP_221424913.1">
    <property type="nucleotide sequence ID" value="NZ_CP081295.1"/>
</dbReference>
<dbReference type="InterPro" id="IPR057707">
    <property type="entry name" value="DUF7947"/>
</dbReference>
<dbReference type="InterPro" id="IPR057706">
    <property type="entry name" value="DUF7946"/>
</dbReference>
<organism evidence="3 4">
    <name type="scientific">Qipengyuania aurantiaca</name>
    <dbReference type="NCBI Taxonomy" id="2867233"/>
    <lineage>
        <taxon>Bacteria</taxon>
        <taxon>Pseudomonadati</taxon>
        <taxon>Pseudomonadota</taxon>
        <taxon>Alphaproteobacteria</taxon>
        <taxon>Sphingomonadales</taxon>
        <taxon>Erythrobacteraceae</taxon>
        <taxon>Qipengyuania</taxon>
    </lineage>
</organism>
<evidence type="ECO:0000259" key="2">
    <source>
        <dbReference type="Pfam" id="PF25679"/>
    </source>
</evidence>
<evidence type="ECO:0000313" key="4">
    <source>
        <dbReference type="Proteomes" id="UP000824281"/>
    </source>
</evidence>
<reference evidence="3 4" key="1">
    <citation type="submission" date="2021-08" db="EMBL/GenBank/DDBJ databases">
        <title>Comparative Genomics Analysis of the Genus Qipengyuania Reveals Extensive Genetic Diversity and Metabolic Versatility, Including the Description of Fifteen Novel Species.</title>
        <authorList>
            <person name="Liu Y."/>
        </authorList>
    </citation>
    <scope>NUCLEOTIDE SEQUENCE [LARGE SCALE GENOMIC DNA]</scope>
    <source>
        <strain evidence="3 4">1NDH13</strain>
    </source>
</reference>
<feature type="domain" description="DUF7947" evidence="2">
    <location>
        <begin position="193"/>
        <end position="279"/>
    </location>
</feature>
<dbReference type="Pfam" id="PF25679">
    <property type="entry name" value="DUF7947"/>
    <property type="match status" value="1"/>
</dbReference>
<gene>
    <name evidence="3" type="ORF">K3148_11500</name>
</gene>
<dbReference type="Pfam" id="PF25678">
    <property type="entry name" value="DUF7946"/>
    <property type="match status" value="1"/>
</dbReference>
<dbReference type="Proteomes" id="UP000824281">
    <property type="component" value="Chromosome"/>
</dbReference>
<evidence type="ECO:0000313" key="3">
    <source>
        <dbReference type="EMBL" id="QZD89430.1"/>
    </source>
</evidence>
<sequence length="286" mass="31844">MIDFELTFEGGEADKGSLEFYDASKALAEFQRSLALTTHLVLHGEIITQAPSAKGFQIFVPPFEEGSWKTKAKVLIGGAFLVGSVGKDSPVGHMVTSVYDLVLQTTMGFSADYDKTLQELYLDTQKNKIGDGKIDSLCEKVETSVADMHRPIVASKTATRAQITRCDYQNVDVGPLMSPLTYEYVKQTKREEDENEIVGYVSSYNINTYTGRIYSVEEDRPIPFELHDELRDKKTIGLITRSQHFNGQNPFDERALITFICNRLVSANGKVKRLIVLSVHEGDASG</sequence>
<accession>A0ABX8ZKA0</accession>
<dbReference type="EMBL" id="CP081295">
    <property type="protein sequence ID" value="QZD89430.1"/>
    <property type="molecule type" value="Genomic_DNA"/>
</dbReference>